<evidence type="ECO:0000256" key="1">
    <source>
        <dbReference type="SAM" id="SignalP"/>
    </source>
</evidence>
<evidence type="ECO:0000313" key="3">
    <source>
        <dbReference type="Proteomes" id="UP000789595"/>
    </source>
</evidence>
<feature type="chain" id="PRO_5035298501" description="Protein xylosyltransferase" evidence="1">
    <location>
        <begin position="31"/>
        <end position="417"/>
    </location>
</feature>
<evidence type="ECO:0000313" key="2">
    <source>
        <dbReference type="EMBL" id="CAH0367927.1"/>
    </source>
</evidence>
<dbReference type="Proteomes" id="UP000789595">
    <property type="component" value="Unassembled WGS sequence"/>
</dbReference>
<dbReference type="EMBL" id="CAKKNE010000002">
    <property type="protein sequence ID" value="CAH0367927.1"/>
    <property type="molecule type" value="Genomic_DNA"/>
</dbReference>
<proteinExistence type="predicted"/>
<sequence>MPCDRRRLATYASAALVSTAALFWLQPAQVVPPTTEQLRKEPLVTSVFAHTCSETCRALGGDIRCRAKCKRAKRDAARQARQRVALGLPGGAPELPSSRAARHANATAVCRAGGLLRVRAWAGRLGNALLQVANCLSLAVAVDAGAGCACALPGGGPDAVLNVSRLGRLAAPRHHHRARGARPVFEDSFWDVSRMRDDADARAKVLKMLRSASAVTPAAHDYDVHVHVRSGDIFAVHDQTHYAPPPVSYYADAIDAHPDWRRLRILAEDDRNPVVGALLRRYAGRADWDKQSLSADVAAVIGARRIVYGQGTFVPALLMLNPRLEHYVRIDYAATDPHLDYTPAVDVWPRSQDYFRAVFPWRATRKQRRLLAVWPECGKRAHDCEAGAPGAVSVRCRRAGGGKLSGKACWKRVRHKS</sequence>
<keyword evidence="1" id="KW-0732">Signal</keyword>
<accession>A0A8J2WTR6</accession>
<organism evidence="2 3">
    <name type="scientific">Pelagomonas calceolata</name>
    <dbReference type="NCBI Taxonomy" id="35677"/>
    <lineage>
        <taxon>Eukaryota</taxon>
        <taxon>Sar</taxon>
        <taxon>Stramenopiles</taxon>
        <taxon>Ochrophyta</taxon>
        <taxon>Pelagophyceae</taxon>
        <taxon>Pelagomonadales</taxon>
        <taxon>Pelagomonadaceae</taxon>
        <taxon>Pelagomonas</taxon>
    </lineage>
</organism>
<dbReference type="AlphaFoldDB" id="A0A8J2WTR6"/>
<evidence type="ECO:0008006" key="4">
    <source>
        <dbReference type="Google" id="ProtNLM"/>
    </source>
</evidence>
<protein>
    <recommendedName>
        <fullName evidence="4">Protein xylosyltransferase</fullName>
    </recommendedName>
</protein>
<reference evidence="2" key="1">
    <citation type="submission" date="2021-11" db="EMBL/GenBank/DDBJ databases">
        <authorList>
            <consortium name="Genoscope - CEA"/>
            <person name="William W."/>
        </authorList>
    </citation>
    <scope>NUCLEOTIDE SEQUENCE</scope>
</reference>
<dbReference type="OrthoDB" id="10556969at2759"/>
<feature type="signal peptide" evidence="1">
    <location>
        <begin position="1"/>
        <end position="30"/>
    </location>
</feature>
<comment type="caution">
    <text evidence="2">The sequence shown here is derived from an EMBL/GenBank/DDBJ whole genome shotgun (WGS) entry which is preliminary data.</text>
</comment>
<name>A0A8J2WTR6_9STRA</name>
<keyword evidence="3" id="KW-1185">Reference proteome</keyword>
<gene>
    <name evidence="2" type="ORF">PECAL_2P09710</name>
</gene>